<dbReference type="PANTHER" id="PTHR30246:SF1">
    <property type="entry name" value="2-DEHYDRO-3-DEOXY-6-PHOSPHOGALACTONATE ALDOLASE-RELATED"/>
    <property type="match status" value="1"/>
</dbReference>
<dbReference type="EMBL" id="LS398110">
    <property type="protein sequence ID" value="SPP92480.1"/>
    <property type="molecule type" value="Genomic_DNA"/>
</dbReference>
<dbReference type="AlphaFoldDB" id="A0A2U3PTI5"/>
<organism evidence="7 8">
    <name type="scientific">Bradyrhizobium vignae</name>
    <dbReference type="NCBI Taxonomy" id="1549949"/>
    <lineage>
        <taxon>Bacteria</taxon>
        <taxon>Pseudomonadati</taxon>
        <taxon>Pseudomonadota</taxon>
        <taxon>Alphaproteobacteria</taxon>
        <taxon>Hyphomicrobiales</taxon>
        <taxon>Nitrobacteraceae</taxon>
        <taxon>Bradyrhizobium</taxon>
    </lineage>
</organism>
<comment type="pathway">
    <text evidence="1">Carbohydrate acid metabolism.</text>
</comment>
<dbReference type="Proteomes" id="UP000669317">
    <property type="component" value="Unassembled WGS sequence"/>
</dbReference>
<dbReference type="RefSeq" id="WP_122401109.1">
    <property type="nucleotide sequence ID" value="NZ_JAGIKT010000079.1"/>
</dbReference>
<keyword evidence="9" id="KW-1185">Reference proteome</keyword>
<protein>
    <submittedName>
        <fullName evidence="6">2-dehydro-3-deoxy-6-phosphogalactonate aldolase</fullName>
    </submittedName>
    <submittedName>
        <fullName evidence="7">2-oxo-3-deoxygalactonate 6-phosphate aldolase</fullName>
        <ecNumber evidence="7">4.1.2.21</ecNumber>
    </submittedName>
</protein>
<evidence type="ECO:0000313" key="7">
    <source>
        <dbReference type="EMBL" id="SPP92480.1"/>
    </source>
</evidence>
<dbReference type="CDD" id="cd00452">
    <property type="entry name" value="KDPG_aldolase"/>
    <property type="match status" value="1"/>
</dbReference>
<dbReference type="NCBIfam" id="NF006600">
    <property type="entry name" value="PRK09140.1"/>
    <property type="match status" value="1"/>
</dbReference>
<proteinExistence type="inferred from homology"/>
<dbReference type="GO" id="GO:0008674">
    <property type="term" value="F:2-dehydro-3-deoxy-6-phosphogalactonate aldolase activity"/>
    <property type="evidence" value="ECO:0007669"/>
    <property type="project" value="UniProtKB-EC"/>
</dbReference>
<keyword evidence="4 7" id="KW-0456">Lyase</keyword>
<evidence type="ECO:0000256" key="3">
    <source>
        <dbReference type="ARBA" id="ARBA00011233"/>
    </source>
</evidence>
<evidence type="ECO:0000256" key="2">
    <source>
        <dbReference type="ARBA" id="ARBA00006906"/>
    </source>
</evidence>
<dbReference type="SUPFAM" id="SSF51569">
    <property type="entry name" value="Aldolase"/>
    <property type="match status" value="1"/>
</dbReference>
<gene>
    <name evidence="7" type="primary">dgoA</name>
    <name evidence="7" type="ORF">BRAD3257_1349</name>
    <name evidence="6" type="ORF">JWS04_30265</name>
</gene>
<dbReference type="PANTHER" id="PTHR30246">
    <property type="entry name" value="2-KETO-3-DEOXY-6-PHOSPHOGLUCONATE ALDOLASE"/>
    <property type="match status" value="1"/>
</dbReference>
<dbReference type="Proteomes" id="UP000246085">
    <property type="component" value="Chromosome BRAD3257"/>
</dbReference>
<comment type="subunit">
    <text evidence="3">Homotrimer.</text>
</comment>
<dbReference type="Pfam" id="PF01081">
    <property type="entry name" value="Aldolase"/>
    <property type="match status" value="1"/>
</dbReference>
<evidence type="ECO:0000313" key="8">
    <source>
        <dbReference type="Proteomes" id="UP000246085"/>
    </source>
</evidence>
<evidence type="ECO:0000256" key="1">
    <source>
        <dbReference type="ARBA" id="ARBA00004761"/>
    </source>
</evidence>
<evidence type="ECO:0000256" key="5">
    <source>
        <dbReference type="ARBA" id="ARBA00023277"/>
    </source>
</evidence>
<evidence type="ECO:0000313" key="9">
    <source>
        <dbReference type="Proteomes" id="UP000669317"/>
    </source>
</evidence>
<reference evidence="6 9" key="2">
    <citation type="submission" date="2021-03" db="EMBL/GenBank/DDBJ databases">
        <title>Genome Sequence of Bradyrhizobium vignae strain ISRA400.</title>
        <authorList>
            <person name="Tisa L.S."/>
            <person name="Svistoonoff S."/>
            <person name="Hocher V."/>
            <person name="Fall S."/>
            <person name="Zaiya A."/>
            <person name="Naing D."/>
            <person name="Niang N."/>
            <person name="Diouf A."/>
            <person name="Dasylva M.C."/>
            <person name="Toure O."/>
            <person name="Gueye M."/>
            <person name="Gully D."/>
            <person name="Tisseyre P."/>
            <person name="Simpson S."/>
            <person name="Morris K."/>
            <person name="Thomas W.K."/>
        </authorList>
    </citation>
    <scope>NUCLEOTIDE SEQUENCE [LARGE SCALE GENOMIC DNA]</scope>
    <source>
        <strain evidence="6 9">ISRA400</strain>
    </source>
</reference>
<dbReference type="InterPro" id="IPR013785">
    <property type="entry name" value="Aldolase_TIM"/>
</dbReference>
<accession>A0A2U3PTI5</accession>
<dbReference type="PROSITE" id="PS00160">
    <property type="entry name" value="ALDOLASE_KDPG_KHG_2"/>
    <property type="match status" value="1"/>
</dbReference>
<keyword evidence="5" id="KW-0119">Carbohydrate metabolism</keyword>
<dbReference type="Gene3D" id="3.20.20.70">
    <property type="entry name" value="Aldolase class I"/>
    <property type="match status" value="1"/>
</dbReference>
<dbReference type="KEGG" id="bvz:BRAD3257_1349"/>
<sequence length="210" mass="21562">MSVPFPSMKRPLVAILRGVRPEETEAIVGVLIEAGMTAIEIPLNSPDPFRSIAMAVKRAPSGVLIGAGTVLTTADVDRLNDVGGRLMVSPNVDTEVLARAHQHGMITMPGVFSPTEALLAMRSGASSLKFFPASVLGASGIAAIRAVLPSGVMIAAVGGVSDQNFAEYIDGGVTAFGLGSSLYKPGMSAADVAARAKVTVAAYDRAIAKK</sequence>
<dbReference type="InterPro" id="IPR031338">
    <property type="entry name" value="KDPG/KHG_AS_2"/>
</dbReference>
<dbReference type="EC" id="4.1.2.21" evidence="7"/>
<reference evidence="7 8" key="1">
    <citation type="submission" date="2018-03" db="EMBL/GenBank/DDBJ databases">
        <authorList>
            <person name="Gully D."/>
        </authorList>
    </citation>
    <scope>NUCLEOTIDE SEQUENCE [LARGE SCALE GENOMIC DNA]</scope>
    <source>
        <strain evidence="7">ORS3257</strain>
    </source>
</reference>
<evidence type="ECO:0000256" key="4">
    <source>
        <dbReference type="ARBA" id="ARBA00023239"/>
    </source>
</evidence>
<dbReference type="InterPro" id="IPR000887">
    <property type="entry name" value="Aldlse_KDPG_KHG"/>
</dbReference>
<name>A0A2U3PTI5_9BRAD</name>
<dbReference type="EMBL" id="JAGIKT010000079">
    <property type="protein sequence ID" value="MBP0115276.1"/>
    <property type="molecule type" value="Genomic_DNA"/>
</dbReference>
<comment type="similarity">
    <text evidence="2">Belongs to the KHG/KDPG aldolase family.</text>
</comment>
<evidence type="ECO:0000313" key="6">
    <source>
        <dbReference type="EMBL" id="MBP0115276.1"/>
    </source>
</evidence>